<evidence type="ECO:0000313" key="4">
    <source>
        <dbReference type="Proteomes" id="UP000694843"/>
    </source>
</evidence>
<evidence type="ECO:0000256" key="2">
    <source>
        <dbReference type="PROSITE-ProRule" id="PRU00059"/>
    </source>
</evidence>
<name>A0A8B7NVV8_HYAAZ</name>
<dbReference type="PROSITE" id="PS00022">
    <property type="entry name" value="EGF_1"/>
    <property type="match status" value="1"/>
</dbReference>
<dbReference type="OMA" id="GANCENL"/>
<organism evidence="4 5">
    <name type="scientific">Hyalella azteca</name>
    <name type="common">Amphipod</name>
    <dbReference type="NCBI Taxonomy" id="294128"/>
    <lineage>
        <taxon>Eukaryota</taxon>
        <taxon>Metazoa</taxon>
        <taxon>Ecdysozoa</taxon>
        <taxon>Arthropoda</taxon>
        <taxon>Crustacea</taxon>
        <taxon>Multicrustacea</taxon>
        <taxon>Malacostraca</taxon>
        <taxon>Eumalacostraca</taxon>
        <taxon>Peracarida</taxon>
        <taxon>Amphipoda</taxon>
        <taxon>Senticaudata</taxon>
        <taxon>Talitrida</taxon>
        <taxon>Talitroidea</taxon>
        <taxon>Hyalellidae</taxon>
        <taxon>Hyalella</taxon>
    </lineage>
</organism>
<dbReference type="AlphaFoldDB" id="A0A8B7NVV8"/>
<dbReference type="Pfam" id="PF00431">
    <property type="entry name" value="CUB"/>
    <property type="match status" value="1"/>
</dbReference>
<keyword evidence="1" id="KW-1015">Disulfide bond</keyword>
<dbReference type="InterPro" id="IPR000859">
    <property type="entry name" value="CUB_dom"/>
</dbReference>
<dbReference type="OrthoDB" id="6405979at2759"/>
<dbReference type="SUPFAM" id="SSF49854">
    <property type="entry name" value="Spermadhesin, CUB domain"/>
    <property type="match status" value="1"/>
</dbReference>
<evidence type="ECO:0000259" key="3">
    <source>
        <dbReference type="PROSITE" id="PS01180"/>
    </source>
</evidence>
<proteinExistence type="predicted"/>
<dbReference type="KEGG" id="hazt:108674421"/>
<dbReference type="InterPro" id="IPR035914">
    <property type="entry name" value="Sperma_CUB_dom_sf"/>
</dbReference>
<dbReference type="RefSeq" id="XP_018017855.1">
    <property type="nucleotide sequence ID" value="XM_018162366.2"/>
</dbReference>
<sequence length="205" mass="22617">MLARDARFQKVMGEGKEISFMNMKLVNTMYGCIDDWLTNCKLSSEPCKNGGYTKKDCSCACPLGTTGANCENLVMSYNDALIQKLTPHSANITKPGEVTSPGYPKFIRLGVIGSTQVIRADKCQRAVVTFQDFQLDDDCDFSYLEIRTDVSVAEGKKYCGTTIAKGTVFKSDKSELIFHYMNKDAEKPDAGYKATFTTEAIPNCA</sequence>
<dbReference type="SMART" id="SM00042">
    <property type="entry name" value="CUB"/>
    <property type="match status" value="1"/>
</dbReference>
<accession>A0A8B7NVV8</accession>
<dbReference type="GeneID" id="108674421"/>
<dbReference type="CDD" id="cd00041">
    <property type="entry name" value="CUB"/>
    <property type="match status" value="1"/>
</dbReference>
<dbReference type="InterPro" id="IPR000742">
    <property type="entry name" value="EGF"/>
</dbReference>
<evidence type="ECO:0000256" key="1">
    <source>
        <dbReference type="ARBA" id="ARBA00023157"/>
    </source>
</evidence>
<gene>
    <name evidence="5" type="primary">LOC108674421</name>
</gene>
<dbReference type="Gene3D" id="2.60.120.290">
    <property type="entry name" value="Spermadhesin, CUB domain"/>
    <property type="match status" value="1"/>
</dbReference>
<protein>
    <submittedName>
        <fullName evidence="5">Blastula protease 10-like</fullName>
    </submittedName>
</protein>
<reference evidence="5" key="1">
    <citation type="submission" date="2025-08" db="UniProtKB">
        <authorList>
            <consortium name="RefSeq"/>
        </authorList>
    </citation>
    <scope>IDENTIFICATION</scope>
    <source>
        <tissue evidence="5">Whole organism</tissue>
    </source>
</reference>
<dbReference type="PROSITE" id="PS01180">
    <property type="entry name" value="CUB"/>
    <property type="match status" value="1"/>
</dbReference>
<keyword evidence="4" id="KW-1185">Reference proteome</keyword>
<feature type="domain" description="CUB" evidence="3">
    <location>
        <begin position="70"/>
        <end position="199"/>
    </location>
</feature>
<evidence type="ECO:0000313" key="5">
    <source>
        <dbReference type="RefSeq" id="XP_018017855.1"/>
    </source>
</evidence>
<dbReference type="Proteomes" id="UP000694843">
    <property type="component" value="Unplaced"/>
</dbReference>
<comment type="caution">
    <text evidence="2">Lacks conserved residue(s) required for the propagation of feature annotation.</text>
</comment>